<organism evidence="2 3">
    <name type="scientific">Ficus carica</name>
    <name type="common">Common fig</name>
    <dbReference type="NCBI Taxonomy" id="3494"/>
    <lineage>
        <taxon>Eukaryota</taxon>
        <taxon>Viridiplantae</taxon>
        <taxon>Streptophyta</taxon>
        <taxon>Embryophyta</taxon>
        <taxon>Tracheophyta</taxon>
        <taxon>Spermatophyta</taxon>
        <taxon>Magnoliopsida</taxon>
        <taxon>eudicotyledons</taxon>
        <taxon>Gunneridae</taxon>
        <taxon>Pentapetalae</taxon>
        <taxon>rosids</taxon>
        <taxon>fabids</taxon>
        <taxon>Rosales</taxon>
        <taxon>Moraceae</taxon>
        <taxon>Ficeae</taxon>
        <taxon>Ficus</taxon>
    </lineage>
</organism>
<reference evidence="2" key="1">
    <citation type="submission" date="2023-07" db="EMBL/GenBank/DDBJ databases">
        <title>draft genome sequence of fig (Ficus carica).</title>
        <authorList>
            <person name="Takahashi T."/>
            <person name="Nishimura K."/>
        </authorList>
    </citation>
    <scope>NUCLEOTIDE SEQUENCE</scope>
</reference>
<feature type="region of interest" description="Disordered" evidence="1">
    <location>
        <begin position="1"/>
        <end position="28"/>
    </location>
</feature>
<sequence>MERKIRQQVTRPAKMSNEGSSEKLTKRVGNEDTCEWVVENRSIGGHSTDEIHNSSSMNLQFRSIGVLNSPRKPSLHAHQCRSNSNCQPWLPYFPENNRGL</sequence>
<dbReference type="Proteomes" id="UP001187192">
    <property type="component" value="Unassembled WGS sequence"/>
</dbReference>
<name>A0AA87Z5F1_FICCA</name>
<proteinExistence type="predicted"/>
<comment type="caution">
    <text evidence="2">The sequence shown here is derived from an EMBL/GenBank/DDBJ whole genome shotgun (WGS) entry which is preliminary data.</text>
</comment>
<evidence type="ECO:0000313" key="2">
    <source>
        <dbReference type="EMBL" id="GMN30494.1"/>
    </source>
</evidence>
<evidence type="ECO:0000256" key="1">
    <source>
        <dbReference type="SAM" id="MobiDB-lite"/>
    </source>
</evidence>
<protein>
    <submittedName>
        <fullName evidence="2">Uncharacterized protein</fullName>
    </submittedName>
</protein>
<dbReference type="EMBL" id="BTGU01000003">
    <property type="protein sequence ID" value="GMN30494.1"/>
    <property type="molecule type" value="Genomic_DNA"/>
</dbReference>
<keyword evidence="3" id="KW-1185">Reference proteome</keyword>
<accession>A0AA87Z5F1</accession>
<dbReference type="AlphaFoldDB" id="A0AA87Z5F1"/>
<evidence type="ECO:0000313" key="3">
    <source>
        <dbReference type="Proteomes" id="UP001187192"/>
    </source>
</evidence>
<gene>
    <name evidence="2" type="ORF">TIFTF001_002833</name>
</gene>